<proteinExistence type="predicted"/>
<dbReference type="EMBL" id="GGFJ01013675">
    <property type="protein sequence ID" value="MBW62816.1"/>
    <property type="molecule type" value="Transcribed_RNA"/>
</dbReference>
<keyword evidence="1" id="KW-0732">Signal</keyword>
<accession>A0A2M4CBU4</accession>
<evidence type="ECO:0000256" key="1">
    <source>
        <dbReference type="SAM" id="SignalP"/>
    </source>
</evidence>
<evidence type="ECO:0000313" key="2">
    <source>
        <dbReference type="EMBL" id="MBW62816.1"/>
    </source>
</evidence>
<feature type="signal peptide" evidence="1">
    <location>
        <begin position="1"/>
        <end position="16"/>
    </location>
</feature>
<name>A0A2M4CBU4_9DIPT</name>
<feature type="chain" id="PRO_5014960583" evidence="1">
    <location>
        <begin position="17"/>
        <end position="79"/>
    </location>
</feature>
<protein>
    <submittedName>
        <fullName evidence="2">Putative secreted protein</fullName>
    </submittedName>
</protein>
<sequence>MLFLSLFFSSLWTSSSEKPATRVPLICRIWSPNRRPAIAAGLSFTTTQTNTPLLTACARRPTFLSAPLHRISSRMPFVT</sequence>
<organism evidence="2">
    <name type="scientific">Anopheles marajoara</name>
    <dbReference type="NCBI Taxonomy" id="58244"/>
    <lineage>
        <taxon>Eukaryota</taxon>
        <taxon>Metazoa</taxon>
        <taxon>Ecdysozoa</taxon>
        <taxon>Arthropoda</taxon>
        <taxon>Hexapoda</taxon>
        <taxon>Insecta</taxon>
        <taxon>Pterygota</taxon>
        <taxon>Neoptera</taxon>
        <taxon>Endopterygota</taxon>
        <taxon>Diptera</taxon>
        <taxon>Nematocera</taxon>
        <taxon>Culicoidea</taxon>
        <taxon>Culicidae</taxon>
        <taxon>Anophelinae</taxon>
        <taxon>Anopheles</taxon>
    </lineage>
</organism>
<reference evidence="2" key="1">
    <citation type="submission" date="2018-01" db="EMBL/GenBank/DDBJ databases">
        <title>An insight into the sialome of Amazonian anophelines.</title>
        <authorList>
            <person name="Ribeiro J.M."/>
            <person name="Scarpassa V."/>
            <person name="Calvo E."/>
        </authorList>
    </citation>
    <scope>NUCLEOTIDE SEQUENCE</scope>
    <source>
        <tissue evidence="2">Salivary glands</tissue>
    </source>
</reference>
<dbReference type="AlphaFoldDB" id="A0A2M4CBU4"/>